<proteinExistence type="predicted"/>
<keyword evidence="1" id="KW-1133">Transmembrane helix</keyword>
<accession>A0A2P4QJM2</accession>
<gene>
    <name evidence="2" type="ORF">GLOIN_2v1543943</name>
</gene>
<keyword evidence="1" id="KW-0472">Membrane</keyword>
<keyword evidence="3" id="KW-1185">Reference proteome</keyword>
<evidence type="ECO:0000256" key="1">
    <source>
        <dbReference type="SAM" id="Phobius"/>
    </source>
</evidence>
<sequence length="63" mass="7363">MSSLSALRSFSILSIPVGSLIVESTNDIIYIYQVLFYIIISLKVIYPFVWMNISIIFWVIHFF</sequence>
<name>A0A2P4QJM2_RHIID</name>
<organism evidence="2 3">
    <name type="scientific">Rhizophagus irregularis (strain DAOM 181602 / DAOM 197198 / MUCL 43194)</name>
    <name type="common">Arbuscular mycorrhizal fungus</name>
    <name type="synonym">Glomus intraradices</name>
    <dbReference type="NCBI Taxonomy" id="747089"/>
    <lineage>
        <taxon>Eukaryota</taxon>
        <taxon>Fungi</taxon>
        <taxon>Fungi incertae sedis</taxon>
        <taxon>Mucoromycota</taxon>
        <taxon>Glomeromycotina</taxon>
        <taxon>Glomeromycetes</taxon>
        <taxon>Glomerales</taxon>
        <taxon>Glomeraceae</taxon>
        <taxon>Rhizophagus</taxon>
    </lineage>
</organism>
<keyword evidence="1" id="KW-0812">Transmembrane</keyword>
<comment type="caution">
    <text evidence="2">The sequence shown here is derived from an EMBL/GenBank/DDBJ whole genome shotgun (WGS) entry which is preliminary data.</text>
</comment>
<evidence type="ECO:0000313" key="3">
    <source>
        <dbReference type="Proteomes" id="UP000018888"/>
    </source>
</evidence>
<dbReference type="Proteomes" id="UP000018888">
    <property type="component" value="Unassembled WGS sequence"/>
</dbReference>
<feature type="transmembrane region" description="Helical" evidence="1">
    <location>
        <begin position="34"/>
        <end position="60"/>
    </location>
</feature>
<protein>
    <submittedName>
        <fullName evidence="2">Uncharacterized protein</fullName>
    </submittedName>
</protein>
<feature type="non-terminal residue" evidence="2">
    <location>
        <position position="63"/>
    </location>
</feature>
<dbReference type="AlphaFoldDB" id="A0A2P4QJM2"/>
<dbReference type="EMBL" id="AUPC02000037">
    <property type="protein sequence ID" value="POG77820.1"/>
    <property type="molecule type" value="Genomic_DNA"/>
</dbReference>
<evidence type="ECO:0000313" key="2">
    <source>
        <dbReference type="EMBL" id="POG77820.1"/>
    </source>
</evidence>
<reference evidence="2 3" key="2">
    <citation type="journal article" date="2018" name="New Phytol.">
        <title>High intraspecific genome diversity in the model arbuscular mycorrhizal symbiont Rhizophagus irregularis.</title>
        <authorList>
            <person name="Chen E.C.H."/>
            <person name="Morin E."/>
            <person name="Beaudet D."/>
            <person name="Noel J."/>
            <person name="Yildirir G."/>
            <person name="Ndikumana S."/>
            <person name="Charron P."/>
            <person name="St-Onge C."/>
            <person name="Giorgi J."/>
            <person name="Kruger M."/>
            <person name="Marton T."/>
            <person name="Ropars J."/>
            <person name="Grigoriev I.V."/>
            <person name="Hainaut M."/>
            <person name="Henrissat B."/>
            <person name="Roux C."/>
            <person name="Martin F."/>
            <person name="Corradi N."/>
        </authorList>
    </citation>
    <scope>NUCLEOTIDE SEQUENCE [LARGE SCALE GENOMIC DNA]</scope>
    <source>
        <strain evidence="2 3">DAOM 197198</strain>
    </source>
</reference>
<reference evidence="2 3" key="1">
    <citation type="journal article" date="2013" name="Proc. Natl. Acad. Sci. U.S.A.">
        <title>Genome of an arbuscular mycorrhizal fungus provides insight into the oldest plant symbiosis.</title>
        <authorList>
            <person name="Tisserant E."/>
            <person name="Malbreil M."/>
            <person name="Kuo A."/>
            <person name="Kohler A."/>
            <person name="Symeonidi A."/>
            <person name="Balestrini R."/>
            <person name="Charron P."/>
            <person name="Duensing N."/>
            <person name="Frei Dit Frey N."/>
            <person name="Gianinazzi-Pearson V."/>
            <person name="Gilbert L.B."/>
            <person name="Handa Y."/>
            <person name="Herr J.R."/>
            <person name="Hijri M."/>
            <person name="Koul R."/>
            <person name="Kawaguchi M."/>
            <person name="Krajinski F."/>
            <person name="Lammers P.J."/>
            <person name="Masclaux F.G."/>
            <person name="Murat C."/>
            <person name="Morin E."/>
            <person name="Ndikumana S."/>
            <person name="Pagni M."/>
            <person name="Petitpierre D."/>
            <person name="Requena N."/>
            <person name="Rosikiewicz P."/>
            <person name="Riley R."/>
            <person name="Saito K."/>
            <person name="San Clemente H."/>
            <person name="Shapiro H."/>
            <person name="van Tuinen D."/>
            <person name="Becard G."/>
            <person name="Bonfante P."/>
            <person name="Paszkowski U."/>
            <person name="Shachar-Hill Y.Y."/>
            <person name="Tuskan G.A."/>
            <person name="Young P.W."/>
            <person name="Sanders I.R."/>
            <person name="Henrissat B."/>
            <person name="Rensing S.A."/>
            <person name="Grigoriev I.V."/>
            <person name="Corradi N."/>
            <person name="Roux C."/>
            <person name="Martin F."/>
        </authorList>
    </citation>
    <scope>NUCLEOTIDE SEQUENCE [LARGE SCALE GENOMIC DNA]</scope>
    <source>
        <strain evidence="2 3">DAOM 197198</strain>
    </source>
</reference>